<protein>
    <submittedName>
        <fullName evidence="5">Glycerate kinase</fullName>
    </submittedName>
</protein>
<evidence type="ECO:0000256" key="1">
    <source>
        <dbReference type="ARBA" id="ARBA00006284"/>
    </source>
</evidence>
<accession>A0ABV5SYL7</accession>
<dbReference type="PIRSF" id="PIRSF006078">
    <property type="entry name" value="GlxK"/>
    <property type="match status" value="1"/>
</dbReference>
<keyword evidence="2 4" id="KW-0808">Transferase</keyword>
<keyword evidence="6" id="KW-1185">Reference proteome</keyword>
<dbReference type="EMBL" id="JBHMBE010000001">
    <property type="protein sequence ID" value="MFB9644184.1"/>
    <property type="molecule type" value="Genomic_DNA"/>
</dbReference>
<sequence length="366" mass="35705">MIVVFAPDSFKGTISAADAASALADGWQSVRPEDELVRLPMADGGEGTLDAFAAAVPGAARVPVRVTGPANTDVDAAWLRLPPTAQAPSGTAVVELAATSGIEMLDELRPLEAHTYGLGQAIAAALAAGVSRVVVGLGSSGSTDGGTGMLRALGARLLDARGAEVPLGAGGLSAIGELDLSHLAALPPAGVVGLVDVTSPLLGRRGAAAVFGPQKGADPAQIVRLDAGLAHLARLVAADPATPGAGAAGGTGFGLLAWGATLAPGAATVAELIGLPDAAGAASVVVTGEGAFDGQSASGKVPSHVAGAAHGARVALVAGRIMTDADTSAFAHVVSLTALAGTAQAAMAEPARWLREAGRRLARDLG</sequence>
<dbReference type="GO" id="GO:0016301">
    <property type="term" value="F:kinase activity"/>
    <property type="evidence" value="ECO:0007669"/>
    <property type="project" value="UniProtKB-KW"/>
</dbReference>
<dbReference type="InterPro" id="IPR036129">
    <property type="entry name" value="Glycerate_kinase_sf"/>
</dbReference>
<evidence type="ECO:0000313" key="5">
    <source>
        <dbReference type="EMBL" id="MFB9644184.1"/>
    </source>
</evidence>
<dbReference type="SUPFAM" id="SSF110738">
    <property type="entry name" value="Glycerate kinase I"/>
    <property type="match status" value="1"/>
</dbReference>
<evidence type="ECO:0000313" key="6">
    <source>
        <dbReference type="Proteomes" id="UP001589611"/>
    </source>
</evidence>
<dbReference type="PANTHER" id="PTHR21599:SF0">
    <property type="entry name" value="GLYCERATE KINASE"/>
    <property type="match status" value="1"/>
</dbReference>
<dbReference type="RefSeq" id="WP_344710402.1">
    <property type="nucleotide sequence ID" value="NZ_BAAAWH010000001.1"/>
</dbReference>
<reference evidence="5 6" key="1">
    <citation type="submission" date="2024-09" db="EMBL/GenBank/DDBJ databases">
        <authorList>
            <person name="Sun Q."/>
            <person name="Mori K."/>
        </authorList>
    </citation>
    <scope>NUCLEOTIDE SEQUENCE [LARGE SCALE GENOMIC DNA]</scope>
    <source>
        <strain evidence="5 6">JCM 1342</strain>
    </source>
</reference>
<dbReference type="Proteomes" id="UP001589611">
    <property type="component" value="Unassembled WGS sequence"/>
</dbReference>
<gene>
    <name evidence="5" type="ORF">ACFFPJ_00075</name>
</gene>
<evidence type="ECO:0000256" key="3">
    <source>
        <dbReference type="ARBA" id="ARBA00022777"/>
    </source>
</evidence>
<proteinExistence type="inferred from homology"/>
<dbReference type="InterPro" id="IPR004381">
    <property type="entry name" value="Glycerate_kinase"/>
</dbReference>
<dbReference type="PANTHER" id="PTHR21599">
    <property type="entry name" value="GLYCERATE KINASE"/>
    <property type="match status" value="1"/>
</dbReference>
<dbReference type="Gene3D" id="3.40.50.10350">
    <property type="entry name" value="Glycerate kinase, domain 1"/>
    <property type="match status" value="1"/>
</dbReference>
<keyword evidence="3 4" id="KW-0418">Kinase</keyword>
<dbReference type="Gene3D" id="3.90.1510.10">
    <property type="entry name" value="Glycerate kinase, domain 2"/>
    <property type="match status" value="1"/>
</dbReference>
<comment type="caution">
    <text evidence="5">The sequence shown here is derived from an EMBL/GenBank/DDBJ whole genome shotgun (WGS) entry which is preliminary data.</text>
</comment>
<comment type="similarity">
    <text evidence="1 4">Belongs to the glycerate kinase type-1 family.</text>
</comment>
<dbReference type="InterPro" id="IPR018193">
    <property type="entry name" value="Glyc_kinase_flavodox-like_fold"/>
</dbReference>
<dbReference type="Pfam" id="PF02595">
    <property type="entry name" value="Gly_kinase"/>
    <property type="match status" value="1"/>
</dbReference>
<dbReference type="NCBIfam" id="TIGR00045">
    <property type="entry name" value="glycerate kinase"/>
    <property type="match status" value="1"/>
</dbReference>
<organism evidence="5 6">
    <name type="scientific">Microbacterium terregens</name>
    <dbReference type="NCBI Taxonomy" id="69363"/>
    <lineage>
        <taxon>Bacteria</taxon>
        <taxon>Bacillati</taxon>
        <taxon>Actinomycetota</taxon>
        <taxon>Actinomycetes</taxon>
        <taxon>Micrococcales</taxon>
        <taxon>Microbacteriaceae</taxon>
        <taxon>Microbacterium</taxon>
    </lineage>
</organism>
<name>A0ABV5SYL7_9MICO</name>
<evidence type="ECO:0000256" key="4">
    <source>
        <dbReference type="PIRNR" id="PIRNR006078"/>
    </source>
</evidence>
<evidence type="ECO:0000256" key="2">
    <source>
        <dbReference type="ARBA" id="ARBA00022679"/>
    </source>
</evidence>
<dbReference type="InterPro" id="IPR018197">
    <property type="entry name" value="Glycerate_kinase_RE-like"/>
</dbReference>